<protein>
    <submittedName>
        <fullName evidence="1">Uncharacterized protein</fullName>
    </submittedName>
</protein>
<accession>A0A0F9CE26</accession>
<sequence>MIYLNKSVNLISGVEGTGSAIHTGNFTTHIINTTATNVIRATLTTVTFEPAGTDVILYLSNDDGTTFEEVTSGGSHLFQSTGNKIRAKFELSSTSDITTPLVMDYTVEVVSSSMDGLEIDIGDDNSPEMVLDFILNSTTTPLLYNSTDDPLNFFIFNFCKILSNPNFIYFWFWWDFTNIGVACV</sequence>
<dbReference type="EMBL" id="LAZR01044730">
    <property type="protein sequence ID" value="KKL03936.1"/>
    <property type="molecule type" value="Genomic_DNA"/>
</dbReference>
<gene>
    <name evidence="1" type="ORF">LCGC14_2621130</name>
</gene>
<dbReference type="AlphaFoldDB" id="A0A0F9CE26"/>
<evidence type="ECO:0000313" key="1">
    <source>
        <dbReference type="EMBL" id="KKL03936.1"/>
    </source>
</evidence>
<proteinExistence type="predicted"/>
<comment type="caution">
    <text evidence="1">The sequence shown here is derived from an EMBL/GenBank/DDBJ whole genome shotgun (WGS) entry which is preliminary data.</text>
</comment>
<reference evidence="1" key="1">
    <citation type="journal article" date="2015" name="Nature">
        <title>Complex archaea that bridge the gap between prokaryotes and eukaryotes.</title>
        <authorList>
            <person name="Spang A."/>
            <person name="Saw J.H."/>
            <person name="Jorgensen S.L."/>
            <person name="Zaremba-Niedzwiedzka K."/>
            <person name="Martijn J."/>
            <person name="Lind A.E."/>
            <person name="van Eijk R."/>
            <person name="Schleper C."/>
            <person name="Guy L."/>
            <person name="Ettema T.J."/>
        </authorList>
    </citation>
    <scope>NUCLEOTIDE SEQUENCE</scope>
</reference>
<organism evidence="1">
    <name type="scientific">marine sediment metagenome</name>
    <dbReference type="NCBI Taxonomy" id="412755"/>
    <lineage>
        <taxon>unclassified sequences</taxon>
        <taxon>metagenomes</taxon>
        <taxon>ecological metagenomes</taxon>
    </lineage>
</organism>
<name>A0A0F9CE26_9ZZZZ</name>